<evidence type="ECO:0000313" key="3">
    <source>
        <dbReference type="Proteomes" id="UP000185990"/>
    </source>
</evidence>
<dbReference type="Gene3D" id="3.40.190.10">
    <property type="entry name" value="Periplasmic binding protein-like II"/>
    <property type="match status" value="2"/>
</dbReference>
<organism evidence="1 3">
    <name type="scientific">Pseudomonas versuta</name>
    <dbReference type="NCBI Taxonomy" id="1788301"/>
    <lineage>
        <taxon>Bacteria</taxon>
        <taxon>Pseudomonadati</taxon>
        <taxon>Pseudomonadota</taxon>
        <taxon>Gammaproteobacteria</taxon>
        <taxon>Pseudomonadales</taxon>
        <taxon>Pseudomonadaceae</taxon>
        <taxon>Pseudomonas</taxon>
    </lineage>
</organism>
<sequence>MGAAHFPPYTVRPEIGVDTGLLPQLLDALNQLQADYHFVIVPTSNARRYREFEQGRMDMVLFENPTWGWNTIAHNPVDMGLEDVEVFVAKHQPGRGQAYFDDLANKRLALFNGYHYAFAGFKTSPQFLSATFNASLTYSHAANLQMVLRGRADIALITRSHLIDLLNKNPQIEPMVLVSDRVDYIYHHYALLSPQAPIQGQQLAKMLQALRDNGQFASIFAPYKIAAVPAQVPGARPVP</sequence>
<reference evidence="2 4" key="2">
    <citation type="submission" date="2016-11" db="EMBL/GenBank/DDBJ databases">
        <title>Draft genome of Pseudomonas versuta A4R1.5.</title>
        <authorList>
            <person name="See-Too W.-S."/>
        </authorList>
    </citation>
    <scope>NUCLEOTIDE SEQUENCE [LARGE SCALE GENOMIC DNA]</scope>
    <source>
        <strain evidence="2 4">A4R1.5</strain>
    </source>
</reference>
<dbReference type="Proteomes" id="UP000186677">
    <property type="component" value="Unassembled WGS sequence"/>
</dbReference>
<dbReference type="AlphaFoldDB" id="A0A0M3UDL4"/>
<dbReference type="EMBL" id="MPJD01000040">
    <property type="protein sequence ID" value="OKA18087.1"/>
    <property type="molecule type" value="Genomic_DNA"/>
</dbReference>
<evidence type="ECO:0000313" key="1">
    <source>
        <dbReference type="EMBL" id="OKA18087.1"/>
    </source>
</evidence>
<gene>
    <name evidence="2" type="ORF">BOH73_15190</name>
    <name evidence="1" type="ORF">BOH74_20440</name>
</gene>
<protein>
    <submittedName>
        <fullName evidence="1">Amino acid ABC transporter substrate-binding protein</fullName>
    </submittedName>
</protein>
<dbReference type="KEGG" id="ppsy:AOC04_05165"/>
<evidence type="ECO:0000313" key="2">
    <source>
        <dbReference type="EMBL" id="OKA20368.1"/>
    </source>
</evidence>
<dbReference type="EMBL" id="MPJC01000008">
    <property type="protein sequence ID" value="OKA20368.1"/>
    <property type="molecule type" value="Genomic_DNA"/>
</dbReference>
<evidence type="ECO:0000313" key="4">
    <source>
        <dbReference type="Proteomes" id="UP000186677"/>
    </source>
</evidence>
<dbReference type="Proteomes" id="UP000185990">
    <property type="component" value="Unassembled WGS sequence"/>
</dbReference>
<proteinExistence type="predicted"/>
<name>A0A0M3UDL4_9PSED</name>
<accession>A0A0M3UDL4</accession>
<dbReference type="SUPFAM" id="SSF53850">
    <property type="entry name" value="Periplasmic binding protein-like II"/>
    <property type="match status" value="1"/>
</dbReference>
<comment type="caution">
    <text evidence="1">The sequence shown here is derived from an EMBL/GenBank/DDBJ whole genome shotgun (WGS) entry which is preliminary data.</text>
</comment>
<keyword evidence="4" id="KW-1185">Reference proteome</keyword>
<accession>A0A1Q4KGS3</accession>
<dbReference type="OrthoDB" id="8747607at2"/>
<reference evidence="1 3" key="1">
    <citation type="submission" date="2016-11" db="EMBL/GenBank/DDBJ databases">
        <title>Draft genome of Pseudomonas versuta A4R1.12.</title>
        <authorList>
            <person name="See-Too W.-S."/>
        </authorList>
    </citation>
    <scope>NUCLEOTIDE SEQUENCE [LARGE SCALE GENOMIC DNA]</scope>
    <source>
        <strain evidence="1 3">A4R1.12</strain>
    </source>
</reference>